<dbReference type="AlphaFoldDB" id="A0AAV9XFR6"/>
<evidence type="ECO:0000259" key="1">
    <source>
        <dbReference type="PROSITE" id="PS50181"/>
    </source>
</evidence>
<dbReference type="EMBL" id="JAVHJO010000004">
    <property type="protein sequence ID" value="KAK6540917.1"/>
    <property type="molecule type" value="Genomic_DNA"/>
</dbReference>
<feature type="domain" description="F-box" evidence="1">
    <location>
        <begin position="1"/>
        <end position="49"/>
    </location>
</feature>
<name>A0AAV9XFR6_9PEZI</name>
<evidence type="ECO:0000313" key="3">
    <source>
        <dbReference type="Proteomes" id="UP001365542"/>
    </source>
</evidence>
<dbReference type="InterPro" id="IPR001810">
    <property type="entry name" value="F-box_dom"/>
</dbReference>
<proteinExistence type="predicted"/>
<keyword evidence="3" id="KW-1185">Reference proteome</keyword>
<comment type="caution">
    <text evidence="2">The sequence shown here is derived from an EMBL/GenBank/DDBJ whole genome shotgun (WGS) entry which is preliminary data.</text>
</comment>
<dbReference type="CDD" id="cd09917">
    <property type="entry name" value="F-box_SF"/>
    <property type="match status" value="1"/>
</dbReference>
<dbReference type="Proteomes" id="UP001365542">
    <property type="component" value="Unassembled WGS sequence"/>
</dbReference>
<gene>
    <name evidence="2" type="ORF">TWF694_008301</name>
</gene>
<accession>A0AAV9XFR6</accession>
<dbReference type="PROSITE" id="PS50181">
    <property type="entry name" value="FBOX"/>
    <property type="match status" value="1"/>
</dbReference>
<evidence type="ECO:0000313" key="2">
    <source>
        <dbReference type="EMBL" id="KAK6540917.1"/>
    </source>
</evidence>
<dbReference type="SUPFAM" id="SSF81383">
    <property type="entry name" value="F-box domain"/>
    <property type="match status" value="1"/>
</dbReference>
<protein>
    <recommendedName>
        <fullName evidence="1">F-box domain-containing protein</fullName>
    </recommendedName>
</protein>
<reference evidence="2 3" key="1">
    <citation type="submission" date="2019-10" db="EMBL/GenBank/DDBJ databases">
        <authorList>
            <person name="Palmer J.M."/>
        </authorList>
    </citation>
    <scope>NUCLEOTIDE SEQUENCE [LARGE SCALE GENOMIC DNA]</scope>
    <source>
        <strain evidence="2 3">TWF694</strain>
    </source>
</reference>
<dbReference type="InterPro" id="IPR036047">
    <property type="entry name" value="F-box-like_dom_sf"/>
</dbReference>
<organism evidence="2 3">
    <name type="scientific">Orbilia ellipsospora</name>
    <dbReference type="NCBI Taxonomy" id="2528407"/>
    <lineage>
        <taxon>Eukaryota</taxon>
        <taxon>Fungi</taxon>
        <taxon>Dikarya</taxon>
        <taxon>Ascomycota</taxon>
        <taxon>Pezizomycotina</taxon>
        <taxon>Orbiliomycetes</taxon>
        <taxon>Orbiliales</taxon>
        <taxon>Orbiliaceae</taxon>
        <taxon>Orbilia</taxon>
    </lineage>
</organism>
<sequence length="485" mass="56498">MASLSALPLELLDHITSYLVAIDVASLALTCHALLSKLGSGNPYRWFQYLRPGGAYDVERFGTVVTQETSEFEILNSGLDKFDEEGQYWKYATNTFMVKTPHGCSRCLDLRVSKHGFVIFQAKGKERRYCLGCFNYGAILMKNFEERYPDVSVPESYIWEHRLPKYLLAPHAIRLIESQVGPMSYAITPSSRFLGAWRTAAVGRAGMIERAEILDQVIELTISHYRDTYPHLHCFIRPDDFHRALSSCLVRYLTDDADDRPFKLAKTIAPTIHSIADNLHGDDGEAQAMDSIRNLLRWIFRTPDGFKPHSETPSPKFLRGHMKYRGSILFGWAMKFSIKYFGGEQNNNGMRCYWCLKENPQDETLYDYYDNDGEDISEKWFVTHFIREHRELLLKRPKSELNGVDLNYNYWEDYVKWRSPIWGRATNFLRFERDFYTWWKQHEATKAAGEVIGAKYFENEELEDLPRALRVSVYPRTVLSDYYTI</sequence>